<dbReference type="STRING" id="128403.WA1_06675"/>
<dbReference type="InterPro" id="IPR050833">
    <property type="entry name" value="Poly_Biosynth_Transport"/>
</dbReference>
<gene>
    <name evidence="8" type="ORF">WA1_06675</name>
</gene>
<feature type="transmembrane region" description="Helical" evidence="7">
    <location>
        <begin position="437"/>
        <end position="454"/>
    </location>
</feature>
<feature type="transmembrane region" description="Helical" evidence="7">
    <location>
        <begin position="112"/>
        <end position="132"/>
    </location>
</feature>
<dbReference type="EMBL" id="ANNX02000051">
    <property type="protein sequence ID" value="KYC35505.1"/>
    <property type="molecule type" value="Genomic_DNA"/>
</dbReference>
<evidence type="ECO:0000313" key="8">
    <source>
        <dbReference type="EMBL" id="KYC35505.1"/>
    </source>
</evidence>
<accession>A0A139WST5</accession>
<name>A0A139WST5_9CYAN</name>
<protein>
    <submittedName>
        <fullName evidence="8">Polysaccharide biosynthesis protein</fullName>
    </submittedName>
</protein>
<comment type="subcellular location">
    <subcellularLocation>
        <location evidence="1">Cell membrane</location>
        <topology evidence="1">Multi-pass membrane protein</topology>
    </subcellularLocation>
</comment>
<keyword evidence="3" id="KW-1003">Cell membrane</keyword>
<comment type="caution">
    <text evidence="8">The sequence shown here is derived from an EMBL/GenBank/DDBJ whole genome shotgun (WGS) entry which is preliminary data.</text>
</comment>
<evidence type="ECO:0000256" key="5">
    <source>
        <dbReference type="ARBA" id="ARBA00022989"/>
    </source>
</evidence>
<evidence type="ECO:0000256" key="2">
    <source>
        <dbReference type="ARBA" id="ARBA00007430"/>
    </source>
</evidence>
<feature type="transmembrane region" description="Helical" evidence="7">
    <location>
        <begin position="282"/>
        <end position="305"/>
    </location>
</feature>
<sequence length="479" mass="53121">MNLSSVIKNGFWATYGAIATRMLSLFSNLMLARLLLPSEFGVIGIAYIFWAFVNLFVSQDSAGSFLVYKGIEDKRYVNTAYTLGLSIGLVLALGMVAASPAIASFFGEPNLVGILIGFAFNLILASVQSIYIGIMTRRMLYRELANANLIASMVRVFSTAFCAFVGLSYWSFVIGDTAFWLTLCVLTQRHVKHKFQLQIDPDIRGEVLSYCLGGTGSSLGFYFNANCDNFIIAKLLGNTNLGFYNFAYQLTMALNSILNQAFSQVGMSTFAQLPSDRHQENALLKVVEQIGFLTAPIYALFFLVIDQHTISLIFGTKWIASSSVIPWLLIFAYFRLINVALFFMLSAKGKPGLNAKINLQIAPIAILSFIIGACYGGIIGVSIAVALVLGIFWTLYSWWIGCRAMDWQLKQFLIPCFLPSAIALLAIVFSLSAPALFQPFVFLVSYGILVRFVAHKQFLTYQGFASKLVQRLNKRRSER</sequence>
<feature type="transmembrane region" description="Helical" evidence="7">
    <location>
        <begin position="412"/>
        <end position="431"/>
    </location>
</feature>
<feature type="transmembrane region" description="Helical" evidence="7">
    <location>
        <begin position="384"/>
        <end position="400"/>
    </location>
</feature>
<keyword evidence="4 7" id="KW-0812">Transmembrane</keyword>
<keyword evidence="6 7" id="KW-0472">Membrane</keyword>
<evidence type="ECO:0000256" key="1">
    <source>
        <dbReference type="ARBA" id="ARBA00004651"/>
    </source>
</evidence>
<feature type="transmembrane region" description="Helical" evidence="7">
    <location>
        <begin position="325"/>
        <end position="345"/>
    </location>
</feature>
<dbReference type="PANTHER" id="PTHR30250:SF10">
    <property type="entry name" value="LIPOPOLYSACCHARIDE BIOSYNTHESIS PROTEIN WZXC"/>
    <property type="match status" value="1"/>
</dbReference>
<dbReference type="RefSeq" id="WP_017748953.1">
    <property type="nucleotide sequence ID" value="NZ_KQ976354.1"/>
</dbReference>
<feature type="transmembrane region" description="Helical" evidence="7">
    <location>
        <begin position="80"/>
        <end position="106"/>
    </location>
</feature>
<evidence type="ECO:0000256" key="6">
    <source>
        <dbReference type="ARBA" id="ARBA00023136"/>
    </source>
</evidence>
<dbReference type="AlphaFoldDB" id="A0A139WST5"/>
<dbReference type="PANTHER" id="PTHR30250">
    <property type="entry name" value="PST FAMILY PREDICTED COLANIC ACID TRANSPORTER"/>
    <property type="match status" value="1"/>
</dbReference>
<evidence type="ECO:0000256" key="7">
    <source>
        <dbReference type="SAM" id="Phobius"/>
    </source>
</evidence>
<feature type="transmembrane region" description="Helical" evidence="7">
    <location>
        <begin position="357"/>
        <end position="378"/>
    </location>
</feature>
<organism evidence="8 9">
    <name type="scientific">Scytonema hofmannii PCC 7110</name>
    <dbReference type="NCBI Taxonomy" id="128403"/>
    <lineage>
        <taxon>Bacteria</taxon>
        <taxon>Bacillati</taxon>
        <taxon>Cyanobacteriota</taxon>
        <taxon>Cyanophyceae</taxon>
        <taxon>Nostocales</taxon>
        <taxon>Scytonemataceae</taxon>
        <taxon>Scytonema</taxon>
    </lineage>
</organism>
<evidence type="ECO:0000313" key="9">
    <source>
        <dbReference type="Proteomes" id="UP000076925"/>
    </source>
</evidence>
<dbReference type="Proteomes" id="UP000076925">
    <property type="component" value="Unassembled WGS sequence"/>
</dbReference>
<feature type="transmembrane region" description="Helical" evidence="7">
    <location>
        <begin position="42"/>
        <end position="68"/>
    </location>
</feature>
<dbReference type="Pfam" id="PF13440">
    <property type="entry name" value="Polysacc_synt_3"/>
    <property type="match status" value="1"/>
</dbReference>
<feature type="transmembrane region" description="Helical" evidence="7">
    <location>
        <begin position="207"/>
        <end position="223"/>
    </location>
</feature>
<dbReference type="GO" id="GO:0005886">
    <property type="term" value="C:plasma membrane"/>
    <property type="evidence" value="ECO:0007669"/>
    <property type="project" value="UniProtKB-SubCell"/>
</dbReference>
<keyword evidence="9" id="KW-1185">Reference proteome</keyword>
<evidence type="ECO:0000256" key="4">
    <source>
        <dbReference type="ARBA" id="ARBA00022692"/>
    </source>
</evidence>
<evidence type="ECO:0000256" key="3">
    <source>
        <dbReference type="ARBA" id="ARBA00022475"/>
    </source>
</evidence>
<dbReference type="OrthoDB" id="9770347at2"/>
<feature type="transmembrane region" description="Helical" evidence="7">
    <location>
        <begin position="12"/>
        <end position="36"/>
    </location>
</feature>
<keyword evidence="5 7" id="KW-1133">Transmembrane helix</keyword>
<proteinExistence type="inferred from homology"/>
<comment type="similarity">
    <text evidence="2">Belongs to the polysaccharide synthase family.</text>
</comment>
<reference evidence="8 9" key="1">
    <citation type="journal article" date="2013" name="Genome Biol. Evol.">
        <title>Genomes of Stigonematalean cyanobacteria (subsection V) and the evolution of oxygenic photosynthesis from prokaryotes to plastids.</title>
        <authorList>
            <person name="Dagan T."/>
            <person name="Roettger M."/>
            <person name="Stucken K."/>
            <person name="Landan G."/>
            <person name="Koch R."/>
            <person name="Major P."/>
            <person name="Gould S.B."/>
            <person name="Goremykin V.V."/>
            <person name="Rippka R."/>
            <person name="Tandeau de Marsac N."/>
            <person name="Gugger M."/>
            <person name="Lockhart P.J."/>
            <person name="Allen J.F."/>
            <person name="Brune I."/>
            <person name="Maus I."/>
            <person name="Puhler A."/>
            <person name="Martin W.F."/>
        </authorList>
    </citation>
    <scope>NUCLEOTIDE SEQUENCE [LARGE SCALE GENOMIC DNA]</scope>
    <source>
        <strain evidence="8 9">PCC 7110</strain>
    </source>
</reference>